<gene>
    <name evidence="3" type="ORF">KSF_021490</name>
</gene>
<evidence type="ECO:0008006" key="5">
    <source>
        <dbReference type="Google" id="ProtNLM"/>
    </source>
</evidence>
<keyword evidence="2" id="KW-1133">Transmembrane helix</keyword>
<comment type="caution">
    <text evidence="3">The sequence shown here is derived from an EMBL/GenBank/DDBJ whole genome shotgun (WGS) entry which is preliminary data.</text>
</comment>
<accession>A0A8J3IKY7</accession>
<dbReference type="EMBL" id="BNJK01000001">
    <property type="protein sequence ID" value="GHO92101.1"/>
    <property type="molecule type" value="Genomic_DNA"/>
</dbReference>
<evidence type="ECO:0000313" key="3">
    <source>
        <dbReference type="EMBL" id="GHO92101.1"/>
    </source>
</evidence>
<reference evidence="3" key="1">
    <citation type="submission" date="2020-10" db="EMBL/GenBank/DDBJ databases">
        <title>Taxonomic study of unclassified bacteria belonging to the class Ktedonobacteria.</title>
        <authorList>
            <person name="Yabe S."/>
            <person name="Wang C.M."/>
            <person name="Zheng Y."/>
            <person name="Sakai Y."/>
            <person name="Cavaletti L."/>
            <person name="Monciardini P."/>
            <person name="Donadio S."/>
        </authorList>
    </citation>
    <scope>NUCLEOTIDE SEQUENCE</scope>
    <source>
        <strain evidence="3">ID150040</strain>
    </source>
</reference>
<proteinExistence type="predicted"/>
<dbReference type="AlphaFoldDB" id="A0A8J3IKY7"/>
<keyword evidence="2" id="KW-0472">Membrane</keyword>
<organism evidence="3 4">
    <name type="scientific">Reticulibacter mediterranei</name>
    <dbReference type="NCBI Taxonomy" id="2778369"/>
    <lineage>
        <taxon>Bacteria</taxon>
        <taxon>Bacillati</taxon>
        <taxon>Chloroflexota</taxon>
        <taxon>Ktedonobacteria</taxon>
        <taxon>Ktedonobacterales</taxon>
        <taxon>Reticulibacteraceae</taxon>
        <taxon>Reticulibacter</taxon>
    </lineage>
</organism>
<feature type="region of interest" description="Disordered" evidence="1">
    <location>
        <begin position="206"/>
        <end position="226"/>
    </location>
</feature>
<feature type="compositionally biased region" description="Polar residues" evidence="1">
    <location>
        <begin position="206"/>
        <end position="218"/>
    </location>
</feature>
<keyword evidence="2" id="KW-0812">Transmembrane</keyword>
<keyword evidence="4" id="KW-1185">Reference proteome</keyword>
<dbReference type="PANTHER" id="PTHR39157">
    <property type="entry name" value="INTEGRAL MEMBRANE PROTEIN-RELATED"/>
    <property type="match status" value="1"/>
</dbReference>
<evidence type="ECO:0000256" key="2">
    <source>
        <dbReference type="SAM" id="Phobius"/>
    </source>
</evidence>
<name>A0A8J3IKY7_9CHLR</name>
<dbReference type="RefSeq" id="WP_220202960.1">
    <property type="nucleotide sequence ID" value="NZ_BNJK01000001.1"/>
</dbReference>
<feature type="transmembrane region" description="Helical" evidence="2">
    <location>
        <begin position="128"/>
        <end position="152"/>
    </location>
</feature>
<evidence type="ECO:0000256" key="1">
    <source>
        <dbReference type="SAM" id="MobiDB-lite"/>
    </source>
</evidence>
<dbReference type="Proteomes" id="UP000597444">
    <property type="component" value="Unassembled WGS sequence"/>
</dbReference>
<dbReference type="PANTHER" id="PTHR39157:SF1">
    <property type="entry name" value="DOXX FAMILY PROTEIN"/>
    <property type="match status" value="1"/>
</dbReference>
<feature type="transmembrane region" description="Helical" evidence="2">
    <location>
        <begin position="164"/>
        <end position="185"/>
    </location>
</feature>
<sequence>MNVLRTLEPRTVSYIPPFPLVRFLFTDTRMSWLWLLVRLYVSYQWLTSGWEKLTGRSITFEAFGKVADGGPWLLTGHDGKSIHSFVNNALAHAGGAHPAVQTWYAAFLQHVVLPNATVFAYLVSLGEFLVGIGLVLGAFTGAAAIFGVFLNMNYMLAGSLSSNPVLVLLGILLVLAWRISGYYGLDRWLLPLLLIPRLAPSHESAIQPTQQNRLTPTITGDDGPAA</sequence>
<evidence type="ECO:0000313" key="4">
    <source>
        <dbReference type="Proteomes" id="UP000597444"/>
    </source>
</evidence>
<protein>
    <recommendedName>
        <fullName evidence="5">DoxX family protein</fullName>
    </recommendedName>
</protein>